<sequence>MWATLFSWAFCVWYAVLWSLFLLGLHVAYVSLPSPLAVPLTLFVRRRKRYSRLPTSEPQPAPLSPDVAPGVSILRPLRGLDTNLYDNLEASFLQDYPNFEIIFSVADEGDAAIPIVEELKTKYPRVDAKLVVGQEVVGVNPKINNLMRPYRLAKHDLLWVLDSNVLTNPSTLSRSVPLFTPSSPSARPVGLVHHLPFAIYPDTLVGSRVEQVYMCSTHAKMYLAINRVAVASCVTGKSCLYRKSDLVRAAEKKREKGKLEAAGTSEPGLATFGQYLGEDNEIGVALWEELGMRHAMGGEMAGNTVGSMTFEKYFRRRVRWIRVRKYMVTASTLLEPFTECVLSGLVGALAFAHLFSFPVFVFLPLHVSLWFYHDLQMYRSLLPSSPATSTVSRPPAHDGPSFAYFQAWALRELLALPIWVFAMLGDTVGWRDEGKVYKVRRDGSVRELREGEREAWVERAWQGVVVRWTGARGAGYVTLSPDDVEAAGGAAPRGEPRVA</sequence>
<keyword evidence="9 15" id="KW-0812">Transmembrane</keyword>
<comment type="similarity">
    <text evidence="4">Belongs to the glycosyltransferase 2 family.</text>
</comment>
<organism evidence="16 17">
    <name type="scientific">Sporidiobolus salmonicolor</name>
    <name type="common">Yeast-like fungus</name>
    <name type="synonym">Sporobolomyces salmonicolor</name>
    <dbReference type="NCBI Taxonomy" id="5005"/>
    <lineage>
        <taxon>Eukaryota</taxon>
        <taxon>Fungi</taxon>
        <taxon>Dikarya</taxon>
        <taxon>Basidiomycota</taxon>
        <taxon>Pucciniomycotina</taxon>
        <taxon>Microbotryomycetes</taxon>
        <taxon>Sporidiobolales</taxon>
        <taxon>Sporidiobolaceae</taxon>
        <taxon>Sporobolomyces</taxon>
    </lineage>
</organism>
<dbReference type="AlphaFoldDB" id="A0A0D6EJ77"/>
<comment type="subcellular location">
    <subcellularLocation>
        <location evidence="1">Membrane</location>
        <topology evidence="1">Multi-pass membrane protein</topology>
    </subcellularLocation>
</comment>
<comment type="pathway">
    <text evidence="3">Sphingolipid metabolism.</text>
</comment>
<dbReference type="Proteomes" id="UP000243876">
    <property type="component" value="Unassembled WGS sequence"/>
</dbReference>
<reference evidence="17" key="1">
    <citation type="submission" date="2015-02" db="EMBL/GenBank/DDBJ databases">
        <authorList>
            <person name="Gon?alves P."/>
        </authorList>
    </citation>
    <scope>NUCLEOTIDE SEQUENCE [LARGE SCALE GENOMIC DNA]</scope>
</reference>
<feature type="transmembrane region" description="Helical" evidence="15">
    <location>
        <begin position="12"/>
        <end position="44"/>
    </location>
</feature>
<keyword evidence="17" id="KW-1185">Reference proteome</keyword>
<name>A0A0D6EJ77_SPOSA</name>
<dbReference type="GO" id="GO:0008120">
    <property type="term" value="F:ceramide glucosyltransferase activity"/>
    <property type="evidence" value="ECO:0007669"/>
    <property type="project" value="UniProtKB-EC"/>
</dbReference>
<evidence type="ECO:0000313" key="16">
    <source>
        <dbReference type="EMBL" id="CEQ39971.1"/>
    </source>
</evidence>
<protein>
    <recommendedName>
        <fullName evidence="6">Ceramide glucosyltransferase</fullName>
        <ecNumber evidence="5">2.4.1.80</ecNumber>
    </recommendedName>
    <alternativeName>
        <fullName evidence="13">Glucosylceramide synthase</fullName>
    </alternativeName>
    <alternativeName>
        <fullName evidence="14">UDP-glucose ceramide glucosyltransferase</fullName>
    </alternativeName>
    <alternativeName>
        <fullName evidence="12">UDP-glucose:N-acylsphingosine D-glucosyltransferase</fullName>
    </alternativeName>
</protein>
<evidence type="ECO:0000256" key="11">
    <source>
        <dbReference type="ARBA" id="ARBA00023136"/>
    </source>
</evidence>
<evidence type="ECO:0000256" key="4">
    <source>
        <dbReference type="ARBA" id="ARBA00006739"/>
    </source>
</evidence>
<dbReference type="EC" id="2.4.1.80" evidence="5"/>
<evidence type="ECO:0000256" key="9">
    <source>
        <dbReference type="ARBA" id="ARBA00022692"/>
    </source>
</evidence>
<evidence type="ECO:0000256" key="13">
    <source>
        <dbReference type="ARBA" id="ARBA00031543"/>
    </source>
</evidence>
<evidence type="ECO:0000256" key="2">
    <source>
        <dbReference type="ARBA" id="ARBA00004760"/>
    </source>
</evidence>
<dbReference type="Pfam" id="PF13506">
    <property type="entry name" value="Glyco_transf_21"/>
    <property type="match status" value="1"/>
</dbReference>
<keyword evidence="10 15" id="KW-1133">Transmembrane helix</keyword>
<evidence type="ECO:0000313" key="17">
    <source>
        <dbReference type="Proteomes" id="UP000243876"/>
    </source>
</evidence>
<comment type="pathway">
    <text evidence="2">Lipid metabolism; sphingolipid metabolism.</text>
</comment>
<dbReference type="InterPro" id="IPR029044">
    <property type="entry name" value="Nucleotide-diphossugar_trans"/>
</dbReference>
<keyword evidence="8" id="KW-0808">Transferase</keyword>
<evidence type="ECO:0000256" key="10">
    <source>
        <dbReference type="ARBA" id="ARBA00022989"/>
    </source>
</evidence>
<dbReference type="GO" id="GO:0016020">
    <property type="term" value="C:membrane"/>
    <property type="evidence" value="ECO:0007669"/>
    <property type="project" value="UniProtKB-SubCell"/>
</dbReference>
<dbReference type="EMBL" id="CENE01000004">
    <property type="protein sequence ID" value="CEQ39971.1"/>
    <property type="molecule type" value="Genomic_DNA"/>
</dbReference>
<dbReference type="InterPro" id="IPR025993">
    <property type="entry name" value="Ceramide_glucosylTrfase"/>
</dbReference>
<keyword evidence="11 15" id="KW-0472">Membrane</keyword>
<evidence type="ECO:0000256" key="3">
    <source>
        <dbReference type="ARBA" id="ARBA00004991"/>
    </source>
</evidence>
<dbReference type="UniPathway" id="UPA00222"/>
<accession>A0A0D6EJ77</accession>
<evidence type="ECO:0000256" key="6">
    <source>
        <dbReference type="ARBA" id="ARBA00019988"/>
    </source>
</evidence>
<dbReference type="SUPFAM" id="SSF53448">
    <property type="entry name" value="Nucleotide-diphospho-sugar transferases"/>
    <property type="match status" value="1"/>
</dbReference>
<dbReference type="Gene3D" id="3.90.550.10">
    <property type="entry name" value="Spore Coat Polysaccharide Biosynthesis Protein SpsA, Chain A"/>
    <property type="match status" value="1"/>
</dbReference>
<evidence type="ECO:0000256" key="1">
    <source>
        <dbReference type="ARBA" id="ARBA00004141"/>
    </source>
</evidence>
<dbReference type="GO" id="GO:0006679">
    <property type="term" value="P:glucosylceramide biosynthetic process"/>
    <property type="evidence" value="ECO:0007669"/>
    <property type="project" value="TreeGrafter"/>
</dbReference>
<dbReference type="CDD" id="cd02520">
    <property type="entry name" value="Glucosylceramide_synthase"/>
    <property type="match status" value="1"/>
</dbReference>
<evidence type="ECO:0000256" key="15">
    <source>
        <dbReference type="SAM" id="Phobius"/>
    </source>
</evidence>
<evidence type="ECO:0000256" key="14">
    <source>
        <dbReference type="ARBA" id="ARBA00032575"/>
    </source>
</evidence>
<evidence type="ECO:0000256" key="8">
    <source>
        <dbReference type="ARBA" id="ARBA00022679"/>
    </source>
</evidence>
<feature type="transmembrane region" description="Helical" evidence="15">
    <location>
        <begin position="351"/>
        <end position="372"/>
    </location>
</feature>
<evidence type="ECO:0000256" key="5">
    <source>
        <dbReference type="ARBA" id="ARBA00012699"/>
    </source>
</evidence>
<dbReference type="PANTHER" id="PTHR12726">
    <property type="entry name" value="CERAMIDE GLUCOSYLTRANSFERASE"/>
    <property type="match status" value="1"/>
</dbReference>
<dbReference type="PANTHER" id="PTHR12726:SF0">
    <property type="entry name" value="CERAMIDE GLUCOSYLTRANSFERASE"/>
    <property type="match status" value="1"/>
</dbReference>
<evidence type="ECO:0000256" key="12">
    <source>
        <dbReference type="ARBA" id="ARBA00031017"/>
    </source>
</evidence>
<dbReference type="OrthoDB" id="1483400at2759"/>
<evidence type="ECO:0000256" key="7">
    <source>
        <dbReference type="ARBA" id="ARBA00022676"/>
    </source>
</evidence>
<proteinExistence type="inferred from homology"/>
<keyword evidence="7" id="KW-0328">Glycosyltransferase</keyword>
<gene>
    <name evidence="16" type="primary">SPOSA6832_01549</name>
</gene>